<sequence length="341" mass="40694">MTFYLDAGISGIEKANQIIEDFKIWFRPSDKVSLIIFSCKKINFNEIKKAKNVKILGYLKFEELKKYYNKSVLLNEVINYKNGDMFRLFKLINPTPKDIDFENQPISIQYDINYDKNFSNKFSAYNKKQMETIKDIILKEKPTSILDAACGTGSNYYQLKDVVKDKKYIGIDFSRFNVIKAIDYYQNKNAKFYIGDMTNLKFKNDQFDLSFTESALPYVKDPLRALKELNRVSKKGFYAGFYTTKQNVEYFKYNKKTFCYELDTGATWKFYKETPNTFYLPKFKKVIELLKTMKNIDYRINEEDQFFSPLGIRTFTIFVYPKRWYEKYGETFKKYNNRPLM</sequence>
<evidence type="ECO:0000313" key="2">
    <source>
        <dbReference type="EMBL" id="BBE30642.1"/>
    </source>
</evidence>
<dbReference type="KEGG" id="ocy:OSSY52_07830"/>
<dbReference type="SUPFAM" id="SSF53335">
    <property type="entry name" value="S-adenosyl-L-methionine-dependent methyltransferases"/>
    <property type="match status" value="1"/>
</dbReference>
<dbReference type="CDD" id="cd02440">
    <property type="entry name" value="AdoMet_MTases"/>
    <property type="match status" value="1"/>
</dbReference>
<dbReference type="EMBL" id="AP018712">
    <property type="protein sequence ID" value="BBE30642.1"/>
    <property type="molecule type" value="Genomic_DNA"/>
</dbReference>
<proteinExistence type="predicted"/>
<dbReference type="Pfam" id="PF13847">
    <property type="entry name" value="Methyltransf_31"/>
    <property type="match status" value="1"/>
</dbReference>
<gene>
    <name evidence="2" type="ORF">OSSY52_07830</name>
</gene>
<dbReference type="AlphaFoldDB" id="A0A7G1G980"/>
<evidence type="ECO:0000259" key="1">
    <source>
        <dbReference type="Pfam" id="PF13847"/>
    </source>
</evidence>
<keyword evidence="3" id="KW-1185">Reference proteome</keyword>
<dbReference type="PANTHER" id="PTHR43861">
    <property type="entry name" value="TRANS-ACONITATE 2-METHYLTRANSFERASE-RELATED"/>
    <property type="match status" value="1"/>
</dbReference>
<protein>
    <recommendedName>
        <fullName evidence="1">Methyltransferase domain-containing protein</fullName>
    </recommendedName>
</protein>
<organism evidence="2 3">
    <name type="scientific">Tepiditoga spiralis</name>
    <dbReference type="NCBI Taxonomy" id="2108365"/>
    <lineage>
        <taxon>Bacteria</taxon>
        <taxon>Thermotogati</taxon>
        <taxon>Thermotogota</taxon>
        <taxon>Thermotogae</taxon>
        <taxon>Petrotogales</taxon>
        <taxon>Petrotogaceae</taxon>
        <taxon>Tepiditoga</taxon>
    </lineage>
</organism>
<accession>A0A7G1G980</accession>
<feature type="domain" description="Methyltransferase" evidence="1">
    <location>
        <begin position="141"/>
        <end position="238"/>
    </location>
</feature>
<dbReference type="InterPro" id="IPR029063">
    <property type="entry name" value="SAM-dependent_MTases_sf"/>
</dbReference>
<dbReference type="Proteomes" id="UP000516361">
    <property type="component" value="Chromosome"/>
</dbReference>
<dbReference type="RefSeq" id="WP_190615719.1">
    <property type="nucleotide sequence ID" value="NZ_AP018712.1"/>
</dbReference>
<reference evidence="2 3" key="1">
    <citation type="submission" date="2018-06" db="EMBL/GenBank/DDBJ databases">
        <title>Genome sequencing of Oceanotoga sp. sy52.</title>
        <authorList>
            <person name="Mori K."/>
        </authorList>
    </citation>
    <scope>NUCLEOTIDE SEQUENCE [LARGE SCALE GENOMIC DNA]</scope>
    <source>
        <strain evidence="3">sy52</strain>
    </source>
</reference>
<dbReference type="Gene3D" id="3.40.50.150">
    <property type="entry name" value="Vaccinia Virus protein VP39"/>
    <property type="match status" value="1"/>
</dbReference>
<evidence type="ECO:0000313" key="3">
    <source>
        <dbReference type="Proteomes" id="UP000516361"/>
    </source>
</evidence>
<dbReference type="InterPro" id="IPR025714">
    <property type="entry name" value="Methyltranfer_dom"/>
</dbReference>
<dbReference type="InParanoid" id="A0A7G1G980"/>
<name>A0A7G1G980_9BACT</name>